<keyword evidence="1" id="KW-0647">Proteasome</keyword>
<keyword evidence="2" id="KW-1185">Reference proteome</keyword>
<dbReference type="Pfam" id="PF00227">
    <property type="entry name" value="Proteasome"/>
    <property type="match status" value="1"/>
</dbReference>
<accession>A0A1I2KN79</accession>
<dbReference type="InterPro" id="IPR029055">
    <property type="entry name" value="Ntn_hydrolases_N"/>
</dbReference>
<dbReference type="STRING" id="1529.SAMN04487885_106137"/>
<proteinExistence type="predicted"/>
<sequence length="208" mass="23893">MSLVMAIGNKDFILFASEKRKTTTNILTKEITIDENCEKIFKINKNVLLGYAGDLDYCKIVTESLLNNKMNLRENHNLTYKQVDNFIGARFKNIIKQVEADPIKYRKSRAYIVVGGVEGGVLNLSSYFYEDELKINKFILKCATPKLITLSSGQYDHEEYFRGIFSAKPMVKIDNMKKIFNKTVMNGIKFDTSINNNVDFKEIVLKES</sequence>
<dbReference type="AlphaFoldDB" id="A0A1I2KN79"/>
<gene>
    <name evidence="1" type="ORF">SAMN04487885_106137</name>
</gene>
<reference evidence="1 2" key="1">
    <citation type="submission" date="2016-10" db="EMBL/GenBank/DDBJ databases">
        <authorList>
            <person name="de Groot N.N."/>
        </authorList>
    </citation>
    <scope>NUCLEOTIDE SEQUENCE [LARGE SCALE GENOMIC DNA]</scope>
    <source>
        <strain evidence="1 2">NLAE-zl-G419</strain>
    </source>
</reference>
<organism evidence="1 2">
    <name type="scientific">Clostridium cadaveris</name>
    <dbReference type="NCBI Taxonomy" id="1529"/>
    <lineage>
        <taxon>Bacteria</taxon>
        <taxon>Bacillati</taxon>
        <taxon>Bacillota</taxon>
        <taxon>Clostridia</taxon>
        <taxon>Eubacteriales</taxon>
        <taxon>Clostridiaceae</taxon>
        <taxon>Clostridium</taxon>
    </lineage>
</organism>
<name>A0A1I2KN79_9CLOT</name>
<evidence type="ECO:0000313" key="1">
    <source>
        <dbReference type="EMBL" id="SFF68415.1"/>
    </source>
</evidence>
<dbReference type="InterPro" id="IPR001353">
    <property type="entry name" value="Proteasome_sua/b"/>
</dbReference>
<dbReference type="GO" id="GO:0051603">
    <property type="term" value="P:proteolysis involved in protein catabolic process"/>
    <property type="evidence" value="ECO:0007669"/>
    <property type="project" value="InterPro"/>
</dbReference>
<dbReference type="RefSeq" id="WP_027639498.1">
    <property type="nucleotide sequence ID" value="NZ_FOOE01000006.1"/>
</dbReference>
<dbReference type="GO" id="GO:0005839">
    <property type="term" value="C:proteasome core complex"/>
    <property type="evidence" value="ECO:0007669"/>
    <property type="project" value="InterPro"/>
</dbReference>
<dbReference type="Gene3D" id="3.60.20.10">
    <property type="entry name" value="Glutamine Phosphoribosylpyrophosphate, subunit 1, domain 1"/>
    <property type="match status" value="1"/>
</dbReference>
<dbReference type="Proteomes" id="UP000182135">
    <property type="component" value="Unassembled WGS sequence"/>
</dbReference>
<evidence type="ECO:0000313" key="2">
    <source>
        <dbReference type="Proteomes" id="UP000182135"/>
    </source>
</evidence>
<protein>
    <submittedName>
        <fullName evidence="1">Proteasome subunit</fullName>
    </submittedName>
</protein>
<dbReference type="EMBL" id="FOOE01000006">
    <property type="protein sequence ID" value="SFF68415.1"/>
    <property type="molecule type" value="Genomic_DNA"/>
</dbReference>
<dbReference type="SUPFAM" id="SSF56235">
    <property type="entry name" value="N-terminal nucleophile aminohydrolases (Ntn hydrolases)"/>
    <property type="match status" value="1"/>
</dbReference>